<reference evidence="1" key="1">
    <citation type="journal article" date="2016" name="Insect Biochem. Mol. Biol.">
        <title>Multifaceted biological insights from a draft genome sequence of the tobacco hornworm moth, Manduca sexta.</title>
        <authorList>
            <person name="Kanost M.R."/>
            <person name="Arrese E.L."/>
            <person name="Cao X."/>
            <person name="Chen Y.R."/>
            <person name="Chellapilla S."/>
            <person name="Goldsmith M.R."/>
            <person name="Grosse-Wilde E."/>
            <person name="Heckel D.G."/>
            <person name="Herndon N."/>
            <person name="Jiang H."/>
            <person name="Papanicolaou A."/>
            <person name="Qu J."/>
            <person name="Soulages J.L."/>
            <person name="Vogel H."/>
            <person name="Walters J."/>
            <person name="Waterhouse R.M."/>
            <person name="Ahn S.J."/>
            <person name="Almeida F.C."/>
            <person name="An C."/>
            <person name="Aqrawi P."/>
            <person name="Bretschneider A."/>
            <person name="Bryant W.B."/>
            <person name="Bucks S."/>
            <person name="Chao H."/>
            <person name="Chevignon G."/>
            <person name="Christen J.M."/>
            <person name="Clarke D.F."/>
            <person name="Dittmer N.T."/>
            <person name="Ferguson L.C.F."/>
            <person name="Garavelou S."/>
            <person name="Gordon K.H.J."/>
            <person name="Gunaratna R.T."/>
            <person name="Han Y."/>
            <person name="Hauser F."/>
            <person name="He Y."/>
            <person name="Heidel-Fischer H."/>
            <person name="Hirsh A."/>
            <person name="Hu Y."/>
            <person name="Jiang H."/>
            <person name="Kalra D."/>
            <person name="Klinner C."/>
            <person name="Konig C."/>
            <person name="Kovar C."/>
            <person name="Kroll A.R."/>
            <person name="Kuwar S.S."/>
            <person name="Lee S.L."/>
            <person name="Lehman R."/>
            <person name="Li K."/>
            <person name="Li Z."/>
            <person name="Liang H."/>
            <person name="Lovelace S."/>
            <person name="Lu Z."/>
            <person name="Mansfield J.H."/>
            <person name="McCulloch K.J."/>
            <person name="Mathew T."/>
            <person name="Morton B."/>
            <person name="Muzny D.M."/>
            <person name="Neunemann D."/>
            <person name="Ongeri F."/>
            <person name="Pauchet Y."/>
            <person name="Pu L.L."/>
            <person name="Pyrousis I."/>
            <person name="Rao X.J."/>
            <person name="Redding A."/>
            <person name="Roesel C."/>
            <person name="Sanchez-Gracia A."/>
            <person name="Schaack S."/>
            <person name="Shukla A."/>
            <person name="Tetreau G."/>
            <person name="Wang Y."/>
            <person name="Xiong G.H."/>
            <person name="Traut W."/>
            <person name="Walsh T.K."/>
            <person name="Worley K.C."/>
            <person name="Wu D."/>
            <person name="Wu W."/>
            <person name="Wu Y.Q."/>
            <person name="Zhang X."/>
            <person name="Zou Z."/>
            <person name="Zucker H."/>
            <person name="Briscoe A.D."/>
            <person name="Burmester T."/>
            <person name="Clem R.J."/>
            <person name="Feyereisen R."/>
            <person name="Grimmelikhuijzen C.J.P."/>
            <person name="Hamodrakas S.J."/>
            <person name="Hansson B.S."/>
            <person name="Huguet E."/>
            <person name="Jermiin L.S."/>
            <person name="Lan Q."/>
            <person name="Lehman H.K."/>
            <person name="Lorenzen M."/>
            <person name="Merzendorfer H."/>
            <person name="Michalopoulos I."/>
            <person name="Morton D.B."/>
            <person name="Muthukrishnan S."/>
            <person name="Oakeshott J.G."/>
            <person name="Palmer W."/>
            <person name="Park Y."/>
            <person name="Passarelli A.L."/>
            <person name="Rozas J."/>
            <person name="Schwartz L.M."/>
            <person name="Smith W."/>
            <person name="Southgate A."/>
            <person name="Vilcinskas A."/>
            <person name="Vogt R."/>
            <person name="Wang P."/>
            <person name="Werren J."/>
            <person name="Yu X.Q."/>
            <person name="Zhou J.J."/>
            <person name="Brown S.J."/>
            <person name="Scherer S.E."/>
            <person name="Richards S."/>
            <person name="Blissard G.W."/>
        </authorList>
    </citation>
    <scope>NUCLEOTIDE SEQUENCE</scope>
</reference>
<keyword evidence="2" id="KW-1185">Reference proteome</keyword>
<organism evidence="1 2">
    <name type="scientific">Manduca sexta</name>
    <name type="common">Tobacco hawkmoth</name>
    <name type="synonym">Tobacco hornworm</name>
    <dbReference type="NCBI Taxonomy" id="7130"/>
    <lineage>
        <taxon>Eukaryota</taxon>
        <taxon>Metazoa</taxon>
        <taxon>Ecdysozoa</taxon>
        <taxon>Arthropoda</taxon>
        <taxon>Hexapoda</taxon>
        <taxon>Insecta</taxon>
        <taxon>Pterygota</taxon>
        <taxon>Neoptera</taxon>
        <taxon>Endopterygota</taxon>
        <taxon>Lepidoptera</taxon>
        <taxon>Glossata</taxon>
        <taxon>Ditrysia</taxon>
        <taxon>Bombycoidea</taxon>
        <taxon>Sphingidae</taxon>
        <taxon>Sphinginae</taxon>
        <taxon>Sphingini</taxon>
        <taxon>Manduca</taxon>
    </lineage>
</organism>
<dbReference type="AlphaFoldDB" id="A0A921YMV1"/>
<comment type="caution">
    <text evidence="1">The sequence shown here is derived from an EMBL/GenBank/DDBJ whole genome shotgun (WGS) entry which is preliminary data.</text>
</comment>
<dbReference type="EMBL" id="JH668291">
    <property type="protein sequence ID" value="KAG6442200.1"/>
    <property type="molecule type" value="Genomic_DNA"/>
</dbReference>
<gene>
    <name evidence="1" type="ORF">O3G_MSEX002245</name>
</gene>
<evidence type="ECO:0000313" key="1">
    <source>
        <dbReference type="EMBL" id="KAG6442200.1"/>
    </source>
</evidence>
<sequence>MNDDKNSVFIDIKQSINYTEKLLYSTKKKMIKQTKNTPKKPSESAIKKYILPGSKPLDVKNFKRADFLLPCKLFTKSQEKERLRKRLAIKADEEYKIISTDMQNRLHVISSPNGVRAITDVDKDFYRYFDVRPMYNYAPLYKSFKCLLSKLIRIKQEIGYRKDNILNIEVNHNKELKMYNETAKRCTEQAKYFDTFISDDYQQSMACLNKWNDLAVKLNEKVLEMQCLAGEIFTTKSRLVGLDYMYGLQQKYGRFLYYLSPPSWRAKHREFARSVEIEAKGFDFGMSNEDDAFNVIFEKMKRECSSGLVRPPLYFEDAADLMTIFDTIGKQQQYHFTQVGQVAPHAKSLMEGIKILKELIAQDSISINNTIKNFETILNFDEERSAQLEFSFFKLVYGSFYNSVGAPEVLELQLHLNFCYEKVFSEKPMSMDIVTVARALESCYLDYNKRLDALQSGKIKMAVLKCIEIERHKFKRAKVAARELRNFSRLERNLRRACEPPVSSRSAVVPVVKRVDNKKMRDQKIKAKAVTKQYNITDSEKEYLTLFTDWTENEDPANYLRDFTDSKE</sequence>
<name>A0A921YMV1_MANSE</name>
<reference evidence="1" key="2">
    <citation type="submission" date="2020-12" db="EMBL/GenBank/DDBJ databases">
        <authorList>
            <person name="Kanost M."/>
        </authorList>
    </citation>
    <scope>NUCLEOTIDE SEQUENCE</scope>
</reference>
<evidence type="ECO:0000313" key="2">
    <source>
        <dbReference type="Proteomes" id="UP000791440"/>
    </source>
</evidence>
<dbReference type="Proteomes" id="UP000791440">
    <property type="component" value="Unassembled WGS sequence"/>
</dbReference>
<accession>A0A921YMV1</accession>
<proteinExistence type="predicted"/>
<dbReference type="OrthoDB" id="10264063at2759"/>
<protein>
    <submittedName>
        <fullName evidence="1">Uncharacterized protein</fullName>
    </submittedName>
</protein>